<organism evidence="2 3">
    <name type="scientific">Neurospora tetrasperma (strain FGSC 2508 / ATCC MYA-4615 / P0657)</name>
    <dbReference type="NCBI Taxonomy" id="510951"/>
    <lineage>
        <taxon>Eukaryota</taxon>
        <taxon>Fungi</taxon>
        <taxon>Dikarya</taxon>
        <taxon>Ascomycota</taxon>
        <taxon>Pezizomycotina</taxon>
        <taxon>Sordariomycetes</taxon>
        <taxon>Sordariomycetidae</taxon>
        <taxon>Sordariales</taxon>
        <taxon>Sordariaceae</taxon>
        <taxon>Neurospora</taxon>
    </lineage>
</organism>
<sequence>MCAHAYASVGYDSPLQSKRCEIVRMHSSNSSNSSSQTCKALRSGETKKKKKTRAS</sequence>
<reference evidence="3" key="1">
    <citation type="journal article" date="2011" name="Genetics">
        <title>Massive changes in genome architecture accompany the transition to self-fertility in the filamentous fungus Neurospora tetrasperma.</title>
        <authorList>
            <person name="Ellison C.E."/>
            <person name="Stajich J.E."/>
            <person name="Jacobson D.J."/>
            <person name="Natvig D.O."/>
            <person name="Lapidus A."/>
            <person name="Foster B."/>
            <person name="Aerts A."/>
            <person name="Riley R."/>
            <person name="Lindquist E.A."/>
            <person name="Grigoriev I.V."/>
            <person name="Taylor J.W."/>
        </authorList>
    </citation>
    <scope>NUCLEOTIDE SEQUENCE [LARGE SCALE GENOMIC DNA]</scope>
    <source>
        <strain evidence="3">FGSC 2508 / P0657</strain>
    </source>
</reference>
<evidence type="ECO:0000256" key="1">
    <source>
        <dbReference type="SAM" id="MobiDB-lite"/>
    </source>
</evidence>
<name>F8MP81_NEUT8</name>
<keyword evidence="3" id="KW-1185">Reference proteome</keyword>
<proteinExistence type="predicted"/>
<dbReference type="KEGG" id="nte:NEUTE1DRAFT44693"/>
<dbReference type="VEuPathDB" id="FungiDB:NEUTE1DRAFT_44693"/>
<dbReference type="RefSeq" id="XP_009851605.1">
    <property type="nucleotide sequence ID" value="XM_009853303.1"/>
</dbReference>
<dbReference type="GeneID" id="20827957"/>
<gene>
    <name evidence="2" type="ORF">NEUTE1DRAFT_44693</name>
</gene>
<evidence type="ECO:0000313" key="2">
    <source>
        <dbReference type="EMBL" id="EGO57093.1"/>
    </source>
</evidence>
<dbReference type="Proteomes" id="UP000008065">
    <property type="component" value="Unassembled WGS sequence"/>
</dbReference>
<feature type="region of interest" description="Disordered" evidence="1">
    <location>
        <begin position="25"/>
        <end position="55"/>
    </location>
</feature>
<dbReference type="HOGENOM" id="CLU_3032942_0_0_1"/>
<evidence type="ECO:0000313" key="3">
    <source>
        <dbReference type="Proteomes" id="UP000008065"/>
    </source>
</evidence>
<dbReference type="EMBL" id="GL891305">
    <property type="protein sequence ID" value="EGO57093.1"/>
    <property type="molecule type" value="Genomic_DNA"/>
</dbReference>
<dbReference type="AlphaFoldDB" id="F8MP81"/>
<protein>
    <submittedName>
        <fullName evidence="2">Uncharacterized protein</fullName>
    </submittedName>
</protein>
<accession>F8MP81</accession>